<evidence type="ECO:0000313" key="2">
    <source>
        <dbReference type="Proteomes" id="UP000033514"/>
    </source>
</evidence>
<dbReference type="OrthoDB" id="5360818at2"/>
<name>A0A0F5LEK6_9HYPH</name>
<dbReference type="Proteomes" id="UP000033514">
    <property type="component" value="Unassembled WGS sequence"/>
</dbReference>
<comment type="caution">
    <text evidence="1">The sequence shown here is derived from an EMBL/GenBank/DDBJ whole genome shotgun (WGS) entry which is preliminary data.</text>
</comment>
<keyword evidence="2" id="KW-1185">Reference proteome</keyword>
<evidence type="ECO:0008006" key="3">
    <source>
        <dbReference type="Google" id="ProtNLM"/>
    </source>
</evidence>
<dbReference type="EMBL" id="LAJG01000005">
    <property type="protein sequence ID" value="KKB80826.1"/>
    <property type="molecule type" value="Genomic_DNA"/>
</dbReference>
<dbReference type="RefSeq" id="WP_046141179.1">
    <property type="nucleotide sequence ID" value="NZ_LAJG01000005.1"/>
</dbReference>
<dbReference type="AlphaFoldDB" id="A0A0F5LEK6"/>
<reference evidence="1 2" key="1">
    <citation type="submission" date="2015-03" db="EMBL/GenBank/DDBJ databases">
        <authorList>
            <person name="Hassan Y.I."/>
            <person name="Lepp D."/>
            <person name="Zhou T."/>
        </authorList>
    </citation>
    <scope>NUCLEOTIDE SEQUENCE [LARGE SCALE GENOMIC DNA]</scope>
    <source>
        <strain evidence="1 2">GH2-10</strain>
    </source>
</reference>
<sequence length="266" mass="29558">MSSETVSNERLAEMLEAFTEPAKRFGANNPEYDLALALRELQSLRSKPVASGVEVKPLEWEQVGRRGKRVYRAETAFADYQVDCYEDSDGPGWEAFYGDVHELGCFATEQEAKAAAEADYRNRIMSVLEPATAPVGWQPRRKQAVRLAMPTASEFVFALHPTEDDALMDADECRPLYASPQPQPKAVTDGWQTMDTAPLDGKHCILAVKEPGGFVYSVQGAFQAGQWSAVHRDNVDPIFWKPNVRLPEGWESAKPFSALEAAMKEA</sequence>
<accession>A0A0F5LEK6</accession>
<gene>
    <name evidence="1" type="ORF">VW35_01045</name>
</gene>
<proteinExistence type="predicted"/>
<evidence type="ECO:0000313" key="1">
    <source>
        <dbReference type="EMBL" id="KKB80826.1"/>
    </source>
</evidence>
<dbReference type="PATRIC" id="fig|361041.3.peg.3599"/>
<organism evidence="1 2">
    <name type="scientific">Devosia soli</name>
    <dbReference type="NCBI Taxonomy" id="361041"/>
    <lineage>
        <taxon>Bacteria</taxon>
        <taxon>Pseudomonadati</taxon>
        <taxon>Pseudomonadota</taxon>
        <taxon>Alphaproteobacteria</taxon>
        <taxon>Hyphomicrobiales</taxon>
        <taxon>Devosiaceae</taxon>
        <taxon>Devosia</taxon>
    </lineage>
</organism>
<dbReference type="STRING" id="361041.VW35_01045"/>
<protein>
    <recommendedName>
        <fullName evidence="3">DUF551 domain-containing protein</fullName>
    </recommendedName>
</protein>